<dbReference type="Proteomes" id="UP000236743">
    <property type="component" value="Unassembled WGS sequence"/>
</dbReference>
<protein>
    <submittedName>
        <fullName evidence="1">Predicted chitinase</fullName>
    </submittedName>
</protein>
<reference evidence="1 2" key="1">
    <citation type="submission" date="2016-10" db="EMBL/GenBank/DDBJ databases">
        <authorList>
            <person name="de Groot N.N."/>
        </authorList>
    </citation>
    <scope>NUCLEOTIDE SEQUENCE [LARGE SCALE GENOMIC DNA]</scope>
    <source>
        <strain evidence="1 2">DSM 26656</strain>
    </source>
</reference>
<gene>
    <name evidence="1" type="ORF">SAMN04488115_108130</name>
</gene>
<sequence length="254" mass="28225">MDRAAFFDDVRENLFSGTLGVEQVDGLSRILDEAERRGMPLNQCVYVLATPFHETARAMQPVIETRRADEKVNPSVDSAIARLESSWKAGKMPWVKTAYWRKDANGLSWLGRGLPQVTHRDNYVRAEKETGVPFTKDPSLMLKIEHAVPVMFLGMIEGWFTGKKLDDYLTATKTDYVNARRIINGVESAEKVAGYARKFEAALKAARYGEKTSTVAPVKPIEPVKPVDVPAAPVARASAWSALFTALAALWKGR</sequence>
<dbReference type="EMBL" id="FNUY01000008">
    <property type="protein sequence ID" value="SEG64827.1"/>
    <property type="molecule type" value="Genomic_DNA"/>
</dbReference>
<dbReference type="RefSeq" id="WP_200828050.1">
    <property type="nucleotide sequence ID" value="NZ_FNUY01000008.1"/>
</dbReference>
<dbReference type="InterPro" id="IPR023346">
    <property type="entry name" value="Lysozyme-like_dom_sf"/>
</dbReference>
<proteinExistence type="predicted"/>
<name>A0A1H6BWK9_9HYPH</name>
<evidence type="ECO:0000313" key="2">
    <source>
        <dbReference type="Proteomes" id="UP000236743"/>
    </source>
</evidence>
<dbReference type="SUPFAM" id="SSF53955">
    <property type="entry name" value="Lysozyme-like"/>
    <property type="match status" value="1"/>
</dbReference>
<keyword evidence="2" id="KW-1185">Reference proteome</keyword>
<dbReference type="Gene3D" id="1.10.530.10">
    <property type="match status" value="1"/>
</dbReference>
<organism evidence="1 2">
    <name type="scientific">Bosea lathyri</name>
    <dbReference type="NCBI Taxonomy" id="1036778"/>
    <lineage>
        <taxon>Bacteria</taxon>
        <taxon>Pseudomonadati</taxon>
        <taxon>Pseudomonadota</taxon>
        <taxon>Alphaproteobacteria</taxon>
        <taxon>Hyphomicrobiales</taxon>
        <taxon>Boseaceae</taxon>
        <taxon>Bosea</taxon>
    </lineage>
</organism>
<accession>A0A1H6BWK9</accession>
<dbReference type="AlphaFoldDB" id="A0A1H6BWK9"/>
<evidence type="ECO:0000313" key="1">
    <source>
        <dbReference type="EMBL" id="SEG64827.1"/>
    </source>
</evidence>